<feature type="region of interest" description="Disordered" evidence="1">
    <location>
        <begin position="1"/>
        <end position="189"/>
    </location>
</feature>
<feature type="region of interest" description="Disordered" evidence="1">
    <location>
        <begin position="225"/>
        <end position="290"/>
    </location>
</feature>
<reference evidence="2 3" key="1">
    <citation type="submission" date="2019-01" db="EMBL/GenBank/DDBJ databases">
        <title>A draft genome assembly of the solar-powered sea slug Elysia chlorotica.</title>
        <authorList>
            <person name="Cai H."/>
            <person name="Li Q."/>
            <person name="Fang X."/>
            <person name="Li J."/>
            <person name="Curtis N.E."/>
            <person name="Altenburger A."/>
            <person name="Shibata T."/>
            <person name="Feng M."/>
            <person name="Maeda T."/>
            <person name="Schwartz J.A."/>
            <person name="Shigenobu S."/>
            <person name="Lundholm N."/>
            <person name="Nishiyama T."/>
            <person name="Yang H."/>
            <person name="Hasebe M."/>
            <person name="Li S."/>
            <person name="Pierce S.K."/>
            <person name="Wang J."/>
        </authorList>
    </citation>
    <scope>NUCLEOTIDE SEQUENCE [LARGE SCALE GENOMIC DNA]</scope>
    <source>
        <strain evidence="2">EC2010</strain>
        <tissue evidence="2">Whole organism of an adult</tissue>
    </source>
</reference>
<evidence type="ECO:0000313" key="2">
    <source>
        <dbReference type="EMBL" id="RUS78496.1"/>
    </source>
</evidence>
<feature type="compositionally biased region" description="Polar residues" evidence="1">
    <location>
        <begin position="158"/>
        <end position="167"/>
    </location>
</feature>
<evidence type="ECO:0000256" key="1">
    <source>
        <dbReference type="SAM" id="MobiDB-lite"/>
    </source>
</evidence>
<feature type="compositionally biased region" description="Basic and acidic residues" evidence="1">
    <location>
        <begin position="276"/>
        <end position="289"/>
    </location>
</feature>
<protein>
    <submittedName>
        <fullName evidence="2">Uncharacterized protein</fullName>
    </submittedName>
</protein>
<dbReference type="OrthoDB" id="6121095at2759"/>
<comment type="caution">
    <text evidence="2">The sequence shown here is derived from an EMBL/GenBank/DDBJ whole genome shotgun (WGS) entry which is preliminary data.</text>
</comment>
<proteinExistence type="predicted"/>
<feature type="region of interest" description="Disordered" evidence="1">
    <location>
        <begin position="316"/>
        <end position="368"/>
    </location>
</feature>
<feature type="compositionally biased region" description="Basic residues" evidence="1">
    <location>
        <begin position="131"/>
        <end position="154"/>
    </location>
</feature>
<evidence type="ECO:0000313" key="3">
    <source>
        <dbReference type="Proteomes" id="UP000271974"/>
    </source>
</evidence>
<gene>
    <name evidence="2" type="ORF">EGW08_013743</name>
</gene>
<feature type="compositionally biased region" description="Polar residues" evidence="1">
    <location>
        <begin position="11"/>
        <end position="27"/>
    </location>
</feature>
<dbReference type="AlphaFoldDB" id="A0A433TAA8"/>
<dbReference type="EMBL" id="RQTK01000506">
    <property type="protein sequence ID" value="RUS78496.1"/>
    <property type="molecule type" value="Genomic_DNA"/>
</dbReference>
<organism evidence="2 3">
    <name type="scientific">Elysia chlorotica</name>
    <name type="common">Eastern emerald elysia</name>
    <name type="synonym">Sea slug</name>
    <dbReference type="NCBI Taxonomy" id="188477"/>
    <lineage>
        <taxon>Eukaryota</taxon>
        <taxon>Metazoa</taxon>
        <taxon>Spiralia</taxon>
        <taxon>Lophotrochozoa</taxon>
        <taxon>Mollusca</taxon>
        <taxon>Gastropoda</taxon>
        <taxon>Heterobranchia</taxon>
        <taxon>Euthyneura</taxon>
        <taxon>Panpulmonata</taxon>
        <taxon>Sacoglossa</taxon>
        <taxon>Placobranchoidea</taxon>
        <taxon>Plakobranchidae</taxon>
        <taxon>Elysia</taxon>
    </lineage>
</organism>
<feature type="compositionally biased region" description="Polar residues" evidence="1">
    <location>
        <begin position="35"/>
        <end position="44"/>
    </location>
</feature>
<sequence>MLPKRKKLQVTEGSAVSTTTRGNPTQRNTKRSRSQDAGKNQRTALPNEEKRLKGSLYVYNSEGTVPKQSTVRTRRSSTRLQNQKNSTPGTLFLVDSAYDGDEESSPSATQSEEDDPYSVATMEDVPVVTRERKKKREKHPARAKTTKAKVKKRASSAGGHTSSTPNQIEPPLRRSTRNASHLSSTPEITPILPVKSQDIIHPDLSFATPQINQLSCKQTAISSASPSLQSSSQADSGIALSPPAKRARIQPGAARHKSAILGKKFMNKRNIFSPNSKEKGSESETKENADSSCFGFSCLDSKGLDRQRDMPVSGVYRSAQPVTTDSSPTSPSRPLVSTDSENCLGSHREWPSPSLFSDDMPSADSESMVFNKSSAKSYKPCKERKLKHKKSVSKFEAWANEINMEIEDIEKFVLNIE</sequence>
<feature type="compositionally biased region" description="Low complexity" evidence="1">
    <location>
        <begin position="321"/>
        <end position="334"/>
    </location>
</feature>
<feature type="compositionally biased region" description="Polar residues" evidence="1">
    <location>
        <begin position="80"/>
        <end position="89"/>
    </location>
</feature>
<name>A0A433TAA8_ELYCH</name>
<feature type="compositionally biased region" description="Low complexity" evidence="1">
    <location>
        <begin position="225"/>
        <end position="236"/>
    </location>
</feature>
<dbReference type="Proteomes" id="UP000271974">
    <property type="component" value="Unassembled WGS sequence"/>
</dbReference>
<accession>A0A433TAA8</accession>
<feature type="compositionally biased region" description="Polar residues" evidence="1">
    <location>
        <begin position="177"/>
        <end position="187"/>
    </location>
</feature>
<keyword evidence="3" id="KW-1185">Reference proteome</keyword>